<evidence type="ECO:0000313" key="1">
    <source>
        <dbReference type="EMBL" id="CAI9696022.1"/>
    </source>
</evidence>
<name>A0ACB0E610_RANTA</name>
<gene>
    <name evidence="1" type="ORF">MRATA1EN3_LOCUS7235</name>
</gene>
<dbReference type="EMBL" id="OX596100">
    <property type="protein sequence ID" value="CAI9696022.1"/>
    <property type="molecule type" value="Genomic_DNA"/>
</dbReference>
<evidence type="ECO:0000313" key="2">
    <source>
        <dbReference type="Proteomes" id="UP001162501"/>
    </source>
</evidence>
<dbReference type="Proteomes" id="UP001162501">
    <property type="component" value="Chromosome 16"/>
</dbReference>
<protein>
    <submittedName>
        <fullName evidence="1">Uncharacterized protein</fullName>
    </submittedName>
</protein>
<organism evidence="1 2">
    <name type="scientific">Rangifer tarandus platyrhynchus</name>
    <name type="common">Svalbard reindeer</name>
    <dbReference type="NCBI Taxonomy" id="3082113"/>
    <lineage>
        <taxon>Eukaryota</taxon>
        <taxon>Metazoa</taxon>
        <taxon>Chordata</taxon>
        <taxon>Craniata</taxon>
        <taxon>Vertebrata</taxon>
        <taxon>Euteleostomi</taxon>
        <taxon>Mammalia</taxon>
        <taxon>Eutheria</taxon>
        <taxon>Laurasiatheria</taxon>
        <taxon>Artiodactyla</taxon>
        <taxon>Ruminantia</taxon>
        <taxon>Pecora</taxon>
        <taxon>Cervidae</taxon>
        <taxon>Odocoileinae</taxon>
        <taxon>Rangifer</taxon>
    </lineage>
</organism>
<accession>A0ACB0E610</accession>
<proteinExistence type="predicted"/>
<sequence length="154" mass="16191">MGPRPSRARDWPPGPARHREQLGEAACVHGAQGGPSPPRALPLLQREARAFQLPCLPLLRVSCSPRQSCFPSSPPAAWGVEEGRPGEHCTACTPAGAHVCTDTPVLLMLLHPCPWGHRQGAGPRALTRPRPTPSGAELWGPRPDGALGALAGPP</sequence>
<reference evidence="1" key="1">
    <citation type="submission" date="2023-05" db="EMBL/GenBank/DDBJ databases">
        <authorList>
            <consortium name="ELIXIR-Norway"/>
        </authorList>
    </citation>
    <scope>NUCLEOTIDE SEQUENCE</scope>
</reference>